<dbReference type="EMBL" id="JAIWYP010000006">
    <property type="protein sequence ID" value="KAH3812311.1"/>
    <property type="molecule type" value="Genomic_DNA"/>
</dbReference>
<evidence type="ECO:0000313" key="2">
    <source>
        <dbReference type="Proteomes" id="UP000828390"/>
    </source>
</evidence>
<gene>
    <name evidence="1" type="ORF">DPMN_140740</name>
</gene>
<evidence type="ECO:0000313" key="1">
    <source>
        <dbReference type="EMBL" id="KAH3812311.1"/>
    </source>
</evidence>
<sequence>MDGNDTVISTTGEGVRELTTQTAIGKHHIESVVMDGNDTLISTIVEGVRELRAQTYTGRCVIQSDLQACKEEMLAQADIEKRKIRDFKANDDEFEYLKGKGKHIYSYILVY</sequence>
<comment type="caution">
    <text evidence="1">The sequence shown here is derived from an EMBL/GenBank/DDBJ whole genome shotgun (WGS) entry which is preliminary data.</text>
</comment>
<dbReference type="Proteomes" id="UP000828390">
    <property type="component" value="Unassembled WGS sequence"/>
</dbReference>
<name>A0A9D4G859_DREPO</name>
<dbReference type="AlphaFoldDB" id="A0A9D4G859"/>
<reference evidence="1" key="1">
    <citation type="journal article" date="2019" name="bioRxiv">
        <title>The Genome of the Zebra Mussel, Dreissena polymorpha: A Resource for Invasive Species Research.</title>
        <authorList>
            <person name="McCartney M.A."/>
            <person name="Auch B."/>
            <person name="Kono T."/>
            <person name="Mallez S."/>
            <person name="Zhang Y."/>
            <person name="Obille A."/>
            <person name="Becker A."/>
            <person name="Abrahante J.E."/>
            <person name="Garbe J."/>
            <person name="Badalamenti J.P."/>
            <person name="Herman A."/>
            <person name="Mangelson H."/>
            <person name="Liachko I."/>
            <person name="Sullivan S."/>
            <person name="Sone E.D."/>
            <person name="Koren S."/>
            <person name="Silverstein K.A.T."/>
            <person name="Beckman K.B."/>
            <person name="Gohl D.M."/>
        </authorList>
    </citation>
    <scope>NUCLEOTIDE SEQUENCE</scope>
    <source>
        <strain evidence="1">Duluth1</strain>
        <tissue evidence="1">Whole animal</tissue>
    </source>
</reference>
<organism evidence="1 2">
    <name type="scientific">Dreissena polymorpha</name>
    <name type="common">Zebra mussel</name>
    <name type="synonym">Mytilus polymorpha</name>
    <dbReference type="NCBI Taxonomy" id="45954"/>
    <lineage>
        <taxon>Eukaryota</taxon>
        <taxon>Metazoa</taxon>
        <taxon>Spiralia</taxon>
        <taxon>Lophotrochozoa</taxon>
        <taxon>Mollusca</taxon>
        <taxon>Bivalvia</taxon>
        <taxon>Autobranchia</taxon>
        <taxon>Heteroconchia</taxon>
        <taxon>Euheterodonta</taxon>
        <taxon>Imparidentia</taxon>
        <taxon>Neoheterodontei</taxon>
        <taxon>Myida</taxon>
        <taxon>Dreissenoidea</taxon>
        <taxon>Dreissenidae</taxon>
        <taxon>Dreissena</taxon>
    </lineage>
</organism>
<keyword evidence="2" id="KW-1185">Reference proteome</keyword>
<protein>
    <submittedName>
        <fullName evidence="1">Uncharacterized protein</fullName>
    </submittedName>
</protein>
<proteinExistence type="predicted"/>
<reference evidence="1" key="2">
    <citation type="submission" date="2020-11" db="EMBL/GenBank/DDBJ databases">
        <authorList>
            <person name="McCartney M.A."/>
            <person name="Auch B."/>
            <person name="Kono T."/>
            <person name="Mallez S."/>
            <person name="Becker A."/>
            <person name="Gohl D.M."/>
            <person name="Silverstein K.A.T."/>
            <person name="Koren S."/>
            <person name="Bechman K.B."/>
            <person name="Herman A."/>
            <person name="Abrahante J.E."/>
            <person name="Garbe J."/>
        </authorList>
    </citation>
    <scope>NUCLEOTIDE SEQUENCE</scope>
    <source>
        <strain evidence="1">Duluth1</strain>
        <tissue evidence="1">Whole animal</tissue>
    </source>
</reference>
<accession>A0A9D4G859</accession>